<protein>
    <submittedName>
        <fullName evidence="1">Uncharacterized protein</fullName>
    </submittedName>
</protein>
<evidence type="ECO:0000313" key="2">
    <source>
        <dbReference type="Proteomes" id="UP000594430"/>
    </source>
</evidence>
<sequence length="111" mass="12639">MNEKNQAVLNEADVAKRIKVGDRINGQVVTEKVWTRDTPGNLTVHVIYNSDIAERVEVLDPDILFTVREGLVSSGEVYEKKRVETQYTKSDSGWTVQEVHYDLFDVLSLKT</sequence>
<dbReference type="RefSeq" id="WP_196110251.1">
    <property type="nucleotide sequence ID" value="NZ_CP064943.1"/>
</dbReference>
<reference evidence="1 2" key="1">
    <citation type="submission" date="2020-11" db="EMBL/GenBank/DDBJ databases">
        <title>Pseudomonas fulva producing VIM-24.</title>
        <authorList>
            <person name="Liu S."/>
        </authorList>
    </citation>
    <scope>NUCLEOTIDE SEQUENCE [LARGE SCALE GENOMIC DNA]</scope>
    <source>
        <strain evidence="1 2">ZDHY414</strain>
    </source>
</reference>
<evidence type="ECO:0000313" key="1">
    <source>
        <dbReference type="EMBL" id="QPH48792.1"/>
    </source>
</evidence>
<proteinExistence type="predicted"/>
<accession>A0A7S9Q2H8</accession>
<gene>
    <name evidence="1" type="ORF">IZU98_20870</name>
</gene>
<name>A0A7S9Q2H8_9PSED</name>
<organism evidence="1 2">
    <name type="scientific">Pseudomonas fulva</name>
    <dbReference type="NCBI Taxonomy" id="47880"/>
    <lineage>
        <taxon>Bacteria</taxon>
        <taxon>Pseudomonadati</taxon>
        <taxon>Pseudomonadota</taxon>
        <taxon>Gammaproteobacteria</taxon>
        <taxon>Pseudomonadales</taxon>
        <taxon>Pseudomonadaceae</taxon>
        <taxon>Pseudomonas</taxon>
    </lineage>
</organism>
<dbReference type="Proteomes" id="UP000594430">
    <property type="component" value="Chromosome"/>
</dbReference>
<dbReference type="EMBL" id="CP064946">
    <property type="protein sequence ID" value="QPH48792.1"/>
    <property type="molecule type" value="Genomic_DNA"/>
</dbReference>
<dbReference type="AlphaFoldDB" id="A0A7S9Q2H8"/>